<dbReference type="Pfam" id="PF09335">
    <property type="entry name" value="VTT_dom"/>
    <property type="match status" value="1"/>
</dbReference>
<evidence type="ECO:0000256" key="1">
    <source>
        <dbReference type="SAM" id="Phobius"/>
    </source>
</evidence>
<proteinExistence type="predicted"/>
<feature type="transmembrane region" description="Helical" evidence="1">
    <location>
        <begin position="135"/>
        <end position="156"/>
    </location>
</feature>
<gene>
    <name evidence="3" type="primary">yqaA</name>
    <name evidence="3" type="ORF">NCTC4191_00263</name>
</gene>
<dbReference type="GO" id="GO:0005886">
    <property type="term" value="C:plasma membrane"/>
    <property type="evidence" value="ECO:0007669"/>
    <property type="project" value="UniProtKB-ARBA"/>
</dbReference>
<organism evidence="3 4">
    <name type="scientific">Actinobacillus lignieresii</name>
    <dbReference type="NCBI Taxonomy" id="720"/>
    <lineage>
        <taxon>Bacteria</taxon>
        <taxon>Pseudomonadati</taxon>
        <taxon>Pseudomonadota</taxon>
        <taxon>Gammaproteobacteria</taxon>
        <taxon>Pasteurellales</taxon>
        <taxon>Pasteurellaceae</taxon>
        <taxon>Actinobacillus</taxon>
    </lineage>
</organism>
<evidence type="ECO:0000313" key="4">
    <source>
        <dbReference type="Proteomes" id="UP000254253"/>
    </source>
</evidence>
<protein>
    <submittedName>
        <fullName evidence="3">Inner membrane protein yqaA</fullName>
    </submittedName>
</protein>
<evidence type="ECO:0000259" key="2">
    <source>
        <dbReference type="Pfam" id="PF09335"/>
    </source>
</evidence>
<dbReference type="PANTHER" id="PTHR42709">
    <property type="entry name" value="ALKALINE PHOSPHATASE LIKE PROTEIN"/>
    <property type="match status" value="1"/>
</dbReference>
<dbReference type="AlphaFoldDB" id="A0A380TS86"/>
<keyword evidence="1" id="KW-1133">Transmembrane helix</keyword>
<dbReference type="InterPro" id="IPR051311">
    <property type="entry name" value="DedA_domain"/>
</dbReference>
<sequence>MTDYITSLLSLFFSEENQLFTMFLSAFLSATVLPGNSEIIFTTFATQISLTNSDLFSAQMLWLLSVATLGNSLGSSVTYAMGLLIPRPLDLKNKSARWALALCEKYGVFALLLSSLPIIGDLLCGIAGWLRFNLWQSLIFICLGKFIRYLILLFALSPWF</sequence>
<name>A0A380TS86_ACTLI</name>
<dbReference type="EMBL" id="UFRN01000002">
    <property type="protein sequence ID" value="SUT90333.1"/>
    <property type="molecule type" value="Genomic_DNA"/>
</dbReference>
<reference evidence="3 4" key="1">
    <citation type="submission" date="2018-06" db="EMBL/GenBank/DDBJ databases">
        <authorList>
            <consortium name="Pathogen Informatics"/>
            <person name="Doyle S."/>
        </authorList>
    </citation>
    <scope>NUCLEOTIDE SEQUENCE [LARGE SCALE GENOMIC DNA]</scope>
    <source>
        <strain evidence="3 4">NCTC4191</strain>
    </source>
</reference>
<feature type="domain" description="VTT" evidence="2">
    <location>
        <begin position="59"/>
        <end position="155"/>
    </location>
</feature>
<keyword evidence="1" id="KW-0472">Membrane</keyword>
<keyword evidence="4" id="KW-1185">Reference proteome</keyword>
<keyword evidence="1" id="KW-0812">Transmembrane</keyword>
<feature type="transmembrane region" description="Helical" evidence="1">
    <location>
        <begin position="106"/>
        <end position="129"/>
    </location>
</feature>
<dbReference type="Proteomes" id="UP000254253">
    <property type="component" value="Unassembled WGS sequence"/>
</dbReference>
<feature type="transmembrane region" description="Helical" evidence="1">
    <location>
        <begin position="61"/>
        <end position="85"/>
    </location>
</feature>
<evidence type="ECO:0000313" key="3">
    <source>
        <dbReference type="EMBL" id="SUT90333.1"/>
    </source>
</evidence>
<feature type="transmembrane region" description="Helical" evidence="1">
    <location>
        <begin position="20"/>
        <end position="41"/>
    </location>
</feature>
<dbReference type="RefSeq" id="WP_115589620.1">
    <property type="nucleotide sequence ID" value="NZ_UFRN01000002.1"/>
</dbReference>
<dbReference type="PANTHER" id="PTHR42709:SF4">
    <property type="entry name" value="INNER MEMBRANE PROTEIN YQAA"/>
    <property type="match status" value="1"/>
</dbReference>
<dbReference type="InterPro" id="IPR032816">
    <property type="entry name" value="VTT_dom"/>
</dbReference>
<accession>A0A380TS86</accession>